<evidence type="ECO:0000256" key="1">
    <source>
        <dbReference type="SAM" id="Phobius"/>
    </source>
</evidence>
<keyword evidence="2" id="KW-1185">Reference proteome</keyword>
<keyword evidence="1" id="KW-1133">Transmembrane helix</keyword>
<keyword evidence="1" id="KW-0812">Transmembrane</keyword>
<feature type="transmembrane region" description="Helical" evidence="1">
    <location>
        <begin position="56"/>
        <end position="80"/>
    </location>
</feature>
<dbReference type="WBParaSite" id="PEQ_0000018101-mRNA-1">
    <property type="protein sequence ID" value="PEQ_0000018101-mRNA-1"/>
    <property type="gene ID" value="PEQ_0000018101"/>
</dbReference>
<dbReference type="Proteomes" id="UP000887564">
    <property type="component" value="Unplaced"/>
</dbReference>
<dbReference type="AlphaFoldDB" id="A0A914R686"/>
<name>A0A914R686_PAREQ</name>
<evidence type="ECO:0000313" key="2">
    <source>
        <dbReference type="Proteomes" id="UP000887564"/>
    </source>
</evidence>
<accession>A0A914R686</accession>
<keyword evidence="1" id="KW-0472">Membrane</keyword>
<sequence>MKNSSSWNQISKIRGNLSEGGEERFSISGVSRSHAWDRLDAGHWMLIYRDANASRAYALVAVLFPMAMIAVTIMLLDFLHNEPRNRTFFVQKLCKDAAESGYETIGIVLPFTVYLRFIRMYQMGNIYIRIYDIPFDRSLAVLLSDPQTDTFTQSLWRLFVSGTLLLDGRRVVHDDDCFRANNYRSFMLNQTNIPPRKVESTHRS</sequence>
<evidence type="ECO:0000313" key="3">
    <source>
        <dbReference type="WBParaSite" id="PEQ_0000018101-mRNA-1"/>
    </source>
</evidence>
<protein>
    <submittedName>
        <fullName evidence="3">Uncharacterized protein</fullName>
    </submittedName>
</protein>
<proteinExistence type="predicted"/>
<organism evidence="2 3">
    <name type="scientific">Parascaris equorum</name>
    <name type="common">Equine roundworm</name>
    <dbReference type="NCBI Taxonomy" id="6256"/>
    <lineage>
        <taxon>Eukaryota</taxon>
        <taxon>Metazoa</taxon>
        <taxon>Ecdysozoa</taxon>
        <taxon>Nematoda</taxon>
        <taxon>Chromadorea</taxon>
        <taxon>Rhabditida</taxon>
        <taxon>Spirurina</taxon>
        <taxon>Ascaridomorpha</taxon>
        <taxon>Ascaridoidea</taxon>
        <taxon>Ascarididae</taxon>
        <taxon>Parascaris</taxon>
    </lineage>
</organism>
<feature type="transmembrane region" description="Helical" evidence="1">
    <location>
        <begin position="100"/>
        <end position="118"/>
    </location>
</feature>
<reference evidence="3" key="1">
    <citation type="submission" date="2022-11" db="UniProtKB">
        <authorList>
            <consortium name="WormBaseParasite"/>
        </authorList>
    </citation>
    <scope>IDENTIFICATION</scope>
</reference>